<dbReference type="NCBIfam" id="TIGR00205">
    <property type="entry name" value="fliE"/>
    <property type="match status" value="1"/>
</dbReference>
<evidence type="ECO:0000256" key="3">
    <source>
        <dbReference type="ARBA" id="ARBA00023143"/>
    </source>
</evidence>
<dbReference type="PANTHER" id="PTHR34653:SF1">
    <property type="entry name" value="FLAGELLAR HOOK-BASAL BODY COMPLEX PROTEIN FLIE"/>
    <property type="match status" value="1"/>
</dbReference>
<dbReference type="InterPro" id="IPR001624">
    <property type="entry name" value="FliE"/>
</dbReference>
<dbReference type="GO" id="GO:0005198">
    <property type="term" value="F:structural molecule activity"/>
    <property type="evidence" value="ECO:0007669"/>
    <property type="project" value="UniProtKB-UniRule"/>
</dbReference>
<dbReference type="RefSeq" id="WP_146946709.1">
    <property type="nucleotide sequence ID" value="NZ_VOQF01000003.1"/>
</dbReference>
<organism evidence="6 7">
    <name type="scientific">Metabacillus litoralis</name>
    <dbReference type="NCBI Taxonomy" id="152268"/>
    <lineage>
        <taxon>Bacteria</taxon>
        <taxon>Bacillati</taxon>
        <taxon>Bacillota</taxon>
        <taxon>Bacilli</taxon>
        <taxon>Bacillales</taxon>
        <taxon>Bacillaceae</taxon>
        <taxon>Metabacillus</taxon>
    </lineage>
</organism>
<evidence type="ECO:0000256" key="1">
    <source>
        <dbReference type="ARBA" id="ARBA00004117"/>
    </source>
</evidence>
<gene>
    <name evidence="4 6" type="primary">fliE</name>
    <name evidence="6" type="ORF">FS935_06145</name>
</gene>
<evidence type="ECO:0000256" key="4">
    <source>
        <dbReference type="HAMAP-Rule" id="MF_00724"/>
    </source>
</evidence>
<reference evidence="6 7" key="1">
    <citation type="journal article" date="2005" name="Int. J. Syst. Evol. Microbiol.">
        <title>Bacillus litoralis sp. nov., isolated from a tidal flat of the Yellow Sea in Korea.</title>
        <authorList>
            <person name="Yoon J.H."/>
            <person name="Oh T.K."/>
        </authorList>
    </citation>
    <scope>NUCLEOTIDE SEQUENCE [LARGE SCALE GENOMIC DNA]</scope>
    <source>
        <strain evidence="6 7">SW-211</strain>
    </source>
</reference>
<accession>A0A5C6W277</accession>
<keyword evidence="3 4" id="KW-0975">Bacterial flagellum</keyword>
<evidence type="ECO:0000313" key="6">
    <source>
        <dbReference type="EMBL" id="TXC91963.1"/>
    </source>
</evidence>
<keyword evidence="6" id="KW-0282">Flagellum</keyword>
<evidence type="ECO:0000256" key="5">
    <source>
        <dbReference type="NCBIfam" id="TIGR00205"/>
    </source>
</evidence>
<proteinExistence type="inferred from homology"/>
<protein>
    <recommendedName>
        <fullName evidence="4 5">Flagellar hook-basal body complex protein FliE</fullName>
    </recommendedName>
</protein>
<keyword evidence="6" id="KW-0966">Cell projection</keyword>
<evidence type="ECO:0000256" key="2">
    <source>
        <dbReference type="ARBA" id="ARBA00009272"/>
    </source>
</evidence>
<dbReference type="GO" id="GO:0009425">
    <property type="term" value="C:bacterial-type flagellum basal body"/>
    <property type="evidence" value="ECO:0007669"/>
    <property type="project" value="UniProtKB-SubCell"/>
</dbReference>
<dbReference type="OrthoDB" id="9812413at2"/>
<dbReference type="GO" id="GO:0071973">
    <property type="term" value="P:bacterial-type flagellum-dependent cell motility"/>
    <property type="evidence" value="ECO:0007669"/>
    <property type="project" value="InterPro"/>
</dbReference>
<dbReference type="HAMAP" id="MF_00724">
    <property type="entry name" value="FliE"/>
    <property type="match status" value="1"/>
</dbReference>
<comment type="subcellular location">
    <subcellularLocation>
        <location evidence="1 4">Bacterial flagellum basal body</location>
    </subcellularLocation>
</comment>
<keyword evidence="6" id="KW-0969">Cilium</keyword>
<keyword evidence="7" id="KW-1185">Reference proteome</keyword>
<evidence type="ECO:0000313" key="7">
    <source>
        <dbReference type="Proteomes" id="UP000321363"/>
    </source>
</evidence>
<dbReference type="EMBL" id="VOQF01000003">
    <property type="protein sequence ID" value="TXC91963.1"/>
    <property type="molecule type" value="Genomic_DNA"/>
</dbReference>
<name>A0A5C6W277_9BACI</name>
<dbReference type="GO" id="GO:0003774">
    <property type="term" value="F:cytoskeletal motor activity"/>
    <property type="evidence" value="ECO:0007669"/>
    <property type="project" value="InterPro"/>
</dbReference>
<dbReference type="AlphaFoldDB" id="A0A5C6W277"/>
<comment type="similarity">
    <text evidence="2 4">Belongs to the FliE family.</text>
</comment>
<comment type="caution">
    <text evidence="6">The sequence shown here is derived from an EMBL/GenBank/DDBJ whole genome shotgun (WGS) entry which is preliminary data.</text>
</comment>
<sequence>MINRVSPFQIATQQLQQTQLQQKPAIGLDKNSATNKVSFGDFLKESINQVNQAQANSDKMTNALASGQNVELHDVMISAQKSSVSLTMAVEVRNKVIEAYQEMMRMQV</sequence>
<dbReference type="Proteomes" id="UP000321363">
    <property type="component" value="Unassembled WGS sequence"/>
</dbReference>
<dbReference type="PRINTS" id="PR01006">
    <property type="entry name" value="FLGHOOKFLIE"/>
</dbReference>
<dbReference type="PANTHER" id="PTHR34653">
    <property type="match status" value="1"/>
</dbReference>
<dbReference type="Pfam" id="PF02049">
    <property type="entry name" value="FliE"/>
    <property type="match status" value="1"/>
</dbReference>